<organism evidence="1 2">
    <name type="scientific">Puccinia striiformis f. sp. tritici</name>
    <dbReference type="NCBI Taxonomy" id="168172"/>
    <lineage>
        <taxon>Eukaryota</taxon>
        <taxon>Fungi</taxon>
        <taxon>Dikarya</taxon>
        <taxon>Basidiomycota</taxon>
        <taxon>Pucciniomycotina</taxon>
        <taxon>Pucciniomycetes</taxon>
        <taxon>Pucciniales</taxon>
        <taxon>Pucciniaceae</taxon>
        <taxon>Puccinia</taxon>
    </lineage>
</organism>
<name>A0ACC0DT29_9BASI</name>
<gene>
    <name evidence="1" type="ORF">MJO28_015196</name>
</gene>
<reference evidence="1 2" key="3">
    <citation type="journal article" date="2022" name="Microbiol. Spectr.">
        <title>Folding features and dynamics of 3D genome architecture in plant fungal pathogens.</title>
        <authorList>
            <person name="Xia C."/>
        </authorList>
    </citation>
    <scope>NUCLEOTIDE SEQUENCE [LARGE SCALE GENOMIC DNA]</scope>
    <source>
        <strain evidence="1 2">93-210</strain>
    </source>
</reference>
<feature type="non-terminal residue" evidence="1">
    <location>
        <position position="265"/>
    </location>
</feature>
<evidence type="ECO:0000313" key="2">
    <source>
        <dbReference type="Proteomes" id="UP001060170"/>
    </source>
</evidence>
<accession>A0ACC0DT29</accession>
<dbReference type="EMBL" id="CM045880">
    <property type="protein sequence ID" value="KAI7938276.1"/>
    <property type="molecule type" value="Genomic_DNA"/>
</dbReference>
<dbReference type="Proteomes" id="UP001060170">
    <property type="component" value="Chromosome 16"/>
</dbReference>
<protein>
    <submittedName>
        <fullName evidence="1">Uncharacterized protein</fullName>
    </submittedName>
</protein>
<reference evidence="2" key="1">
    <citation type="journal article" date="2018" name="BMC Genomics">
        <title>Genomic insights into host adaptation between the wheat stripe rust pathogen (Puccinia striiformis f. sp. tritici) and the barley stripe rust pathogen (Puccinia striiformis f. sp. hordei).</title>
        <authorList>
            <person name="Xia C."/>
            <person name="Wang M."/>
            <person name="Yin C."/>
            <person name="Cornejo O.E."/>
            <person name="Hulbert S.H."/>
            <person name="Chen X."/>
        </authorList>
    </citation>
    <scope>NUCLEOTIDE SEQUENCE [LARGE SCALE GENOMIC DNA]</scope>
    <source>
        <strain evidence="2">93-210</strain>
    </source>
</reference>
<proteinExistence type="predicted"/>
<sequence length="265" mass="30104">MKFFSYSLIIAVSHLNATNEHPMAPHNDLYQFHYGSQLPLARSLTHSNPAHALSILQQSRDMQKEQDEEAEQLGAFFSISAGGKPDRLSINCRGPYSLGKQEHRLALLWSAKSALDKSAVQIQGKTQPLRDSKSHSHRLGTILKEKIFEALDCRKKPMARILQLFCDHRTDYLQHHAHDQLSRPENQAISYDEFKKLQLDDPFWNNKYLCLSKDPWAVDPTVRTGIHATVPLRSLYNYQMNSAGACLGESLTIISQSYALINVYV</sequence>
<keyword evidence="2" id="KW-1185">Reference proteome</keyword>
<reference evidence="2" key="2">
    <citation type="journal article" date="2018" name="Mol. Plant Microbe Interact.">
        <title>Genome sequence resources for the wheat stripe rust pathogen (Puccinia striiformis f. sp. tritici) and the barley stripe rust pathogen (Puccinia striiformis f. sp. hordei).</title>
        <authorList>
            <person name="Xia C."/>
            <person name="Wang M."/>
            <person name="Yin C."/>
            <person name="Cornejo O.E."/>
            <person name="Hulbert S.H."/>
            <person name="Chen X."/>
        </authorList>
    </citation>
    <scope>NUCLEOTIDE SEQUENCE [LARGE SCALE GENOMIC DNA]</scope>
    <source>
        <strain evidence="2">93-210</strain>
    </source>
</reference>
<evidence type="ECO:0000313" key="1">
    <source>
        <dbReference type="EMBL" id="KAI7938276.1"/>
    </source>
</evidence>
<comment type="caution">
    <text evidence="1">The sequence shown here is derived from an EMBL/GenBank/DDBJ whole genome shotgun (WGS) entry which is preliminary data.</text>
</comment>